<reference evidence="1" key="1">
    <citation type="submission" date="2021-06" db="EMBL/GenBank/DDBJ databases">
        <authorList>
            <person name="Kallberg Y."/>
            <person name="Tangrot J."/>
            <person name="Rosling A."/>
        </authorList>
    </citation>
    <scope>NUCLEOTIDE SEQUENCE</scope>
    <source>
        <strain evidence="1">AU212A</strain>
    </source>
</reference>
<dbReference type="EMBL" id="CAJVPM010005867">
    <property type="protein sequence ID" value="CAG8528883.1"/>
    <property type="molecule type" value="Genomic_DNA"/>
</dbReference>
<accession>A0ACA9LGF2</accession>
<feature type="non-terminal residue" evidence="1">
    <location>
        <position position="1"/>
    </location>
</feature>
<keyword evidence="2" id="KW-1185">Reference proteome</keyword>
<dbReference type="Proteomes" id="UP000789860">
    <property type="component" value="Unassembled WGS sequence"/>
</dbReference>
<name>A0ACA9LGF2_9GLOM</name>
<comment type="caution">
    <text evidence="1">The sequence shown here is derived from an EMBL/GenBank/DDBJ whole genome shotgun (WGS) entry which is preliminary data.</text>
</comment>
<evidence type="ECO:0000313" key="2">
    <source>
        <dbReference type="Proteomes" id="UP000789860"/>
    </source>
</evidence>
<proteinExistence type="predicted"/>
<protein>
    <submittedName>
        <fullName evidence="1">9098_t:CDS:1</fullName>
    </submittedName>
</protein>
<gene>
    <name evidence="1" type="ORF">SCALOS_LOCUS4370</name>
</gene>
<sequence length="45" mass="5497">RRQRRFTTDLPRPYEETKKKETSTFGNVLFIHQYTANRKTPKRSL</sequence>
<evidence type="ECO:0000313" key="1">
    <source>
        <dbReference type="EMBL" id="CAG8528883.1"/>
    </source>
</evidence>
<organism evidence="1 2">
    <name type="scientific">Scutellospora calospora</name>
    <dbReference type="NCBI Taxonomy" id="85575"/>
    <lineage>
        <taxon>Eukaryota</taxon>
        <taxon>Fungi</taxon>
        <taxon>Fungi incertae sedis</taxon>
        <taxon>Mucoromycota</taxon>
        <taxon>Glomeromycotina</taxon>
        <taxon>Glomeromycetes</taxon>
        <taxon>Diversisporales</taxon>
        <taxon>Gigasporaceae</taxon>
        <taxon>Scutellospora</taxon>
    </lineage>
</organism>